<dbReference type="EMBL" id="PDEM01000009">
    <property type="protein sequence ID" value="PHZ85532.1"/>
    <property type="molecule type" value="Genomic_DNA"/>
</dbReference>
<evidence type="ECO:0000313" key="3">
    <source>
        <dbReference type="EMBL" id="PHZ85532.1"/>
    </source>
</evidence>
<dbReference type="RefSeq" id="WP_099471114.1">
    <property type="nucleotide sequence ID" value="NZ_CP041025.1"/>
</dbReference>
<accession>A0A2G4YT61</accession>
<feature type="chain" id="PRO_5013902122" description="Haem-binding uptake Tiki superfamily ChaN domain-containing protein" evidence="1">
    <location>
        <begin position="25"/>
        <end position="292"/>
    </location>
</feature>
<keyword evidence="1" id="KW-0732">Signal</keyword>
<reference evidence="3 4" key="1">
    <citation type="submission" date="2017-10" db="EMBL/GenBank/DDBJ databases">
        <title>Frigbacter circumglobatus gen. nov. sp. nov., isolated from sediment cultured in situ.</title>
        <authorList>
            <person name="Zhao Z."/>
        </authorList>
    </citation>
    <scope>NUCLEOTIDE SEQUENCE [LARGE SCALE GENOMIC DNA]</scope>
    <source>
        <strain evidence="3 4">ZYL</strain>
    </source>
</reference>
<organism evidence="3 4">
    <name type="scientific">Paremcibacter congregatus</name>
    <dbReference type="NCBI Taxonomy" id="2043170"/>
    <lineage>
        <taxon>Bacteria</taxon>
        <taxon>Pseudomonadati</taxon>
        <taxon>Pseudomonadota</taxon>
        <taxon>Alphaproteobacteria</taxon>
        <taxon>Emcibacterales</taxon>
        <taxon>Emcibacteraceae</taxon>
        <taxon>Paremcibacter</taxon>
    </lineage>
</organism>
<dbReference type="InParanoid" id="A0A2G4YT61"/>
<comment type="caution">
    <text evidence="3">The sequence shown here is derived from an EMBL/GenBank/DDBJ whole genome shotgun (WGS) entry which is preliminary data.</text>
</comment>
<feature type="signal peptide" evidence="1">
    <location>
        <begin position="1"/>
        <end position="24"/>
    </location>
</feature>
<dbReference type="SUPFAM" id="SSF159501">
    <property type="entry name" value="EreA/ChaN-like"/>
    <property type="match status" value="1"/>
</dbReference>
<dbReference type="Proteomes" id="UP000229730">
    <property type="component" value="Unassembled WGS sequence"/>
</dbReference>
<feature type="domain" description="Haem-binding uptake Tiki superfamily ChaN" evidence="2">
    <location>
        <begin position="73"/>
        <end position="251"/>
    </location>
</feature>
<keyword evidence="4" id="KW-1185">Reference proteome</keyword>
<evidence type="ECO:0000313" key="4">
    <source>
        <dbReference type="Proteomes" id="UP000229730"/>
    </source>
</evidence>
<gene>
    <name evidence="3" type="ORF">CRD36_02215</name>
</gene>
<evidence type="ECO:0000256" key="1">
    <source>
        <dbReference type="SAM" id="SignalP"/>
    </source>
</evidence>
<dbReference type="Pfam" id="PF04187">
    <property type="entry name" value="Cofac_haem_bdg"/>
    <property type="match status" value="1"/>
</dbReference>
<evidence type="ECO:0000259" key="2">
    <source>
        <dbReference type="Pfam" id="PF04187"/>
    </source>
</evidence>
<dbReference type="Gene3D" id="3.40.50.11550">
    <property type="match status" value="1"/>
</dbReference>
<proteinExistence type="predicted"/>
<dbReference type="AlphaFoldDB" id="A0A2G4YT61"/>
<name>A0A2G4YT61_9PROT</name>
<protein>
    <recommendedName>
        <fullName evidence="2">Haem-binding uptake Tiki superfamily ChaN domain-containing protein</fullName>
    </recommendedName>
</protein>
<dbReference type="OrthoDB" id="9795827at2"/>
<sequence>MKTIGIIVLLLVQMSGLLPGPAMAQTPDSATPIWDRQTKKFISQKQLHKKIVPATALLLATDLKTPVPVHQIIQIIRHLESHNRNPALILSMIERDKQNAFQIITQRNKNENLTAESRGLEILLTWNNSGKPLWQQIKPLFDFAYEKSLPLIAADFARHEVGSIHQRGLSGLPDDVKTALLPALQPPLPPADVIRHKARLKGDFCLDLPAETVDKLILAHRSRTALYSHILQEQRQQFPDQIPVLITTTDHRVKEAEGLPLIRIAFQETLDGSDADFVWLTTTSDRPDLCQN</sequence>
<dbReference type="InterPro" id="IPR007314">
    <property type="entry name" value="Cofac_haem-bd_dom"/>
</dbReference>